<gene>
    <name evidence="2" type="ORF">HNQ72_004548</name>
</gene>
<name>A0A7W9YBH8_9HYPH</name>
<comment type="caution">
    <text evidence="2">The sequence shown here is derived from an EMBL/GenBank/DDBJ whole genome shotgun (WGS) entry which is preliminary data.</text>
</comment>
<reference evidence="2 3" key="1">
    <citation type="submission" date="2020-08" db="EMBL/GenBank/DDBJ databases">
        <title>Genomic Encyclopedia of Type Strains, Phase IV (KMG-IV): sequencing the most valuable type-strain genomes for metagenomic binning, comparative biology and taxonomic classification.</title>
        <authorList>
            <person name="Goeker M."/>
        </authorList>
    </citation>
    <scope>NUCLEOTIDE SEQUENCE [LARGE SCALE GENOMIC DNA]</scope>
    <source>
        <strain evidence="2 3">DSM 100734</strain>
    </source>
</reference>
<proteinExistence type="predicted"/>
<evidence type="ECO:0000313" key="3">
    <source>
        <dbReference type="Proteomes" id="UP000547879"/>
    </source>
</evidence>
<accession>A0A7W9YBH8</accession>
<dbReference type="Proteomes" id="UP000547879">
    <property type="component" value="Unassembled WGS sequence"/>
</dbReference>
<evidence type="ECO:0000256" key="1">
    <source>
        <dbReference type="SAM" id="MobiDB-lite"/>
    </source>
</evidence>
<keyword evidence="3" id="KW-1185">Reference proteome</keyword>
<dbReference type="AlphaFoldDB" id="A0A7W9YBH8"/>
<dbReference type="EMBL" id="JACHEG010000006">
    <property type="protein sequence ID" value="MBB6164703.1"/>
    <property type="molecule type" value="Genomic_DNA"/>
</dbReference>
<feature type="region of interest" description="Disordered" evidence="1">
    <location>
        <begin position="50"/>
        <end position="89"/>
    </location>
</feature>
<organism evidence="2 3">
    <name type="scientific">Rhizobium wenxiniae</name>
    <dbReference type="NCBI Taxonomy" id="1737357"/>
    <lineage>
        <taxon>Bacteria</taxon>
        <taxon>Pseudomonadati</taxon>
        <taxon>Pseudomonadota</taxon>
        <taxon>Alphaproteobacteria</taxon>
        <taxon>Hyphomicrobiales</taxon>
        <taxon>Rhizobiaceae</taxon>
        <taxon>Rhizobium/Agrobacterium group</taxon>
        <taxon>Rhizobium</taxon>
    </lineage>
</organism>
<dbReference type="RefSeq" id="WP_183995419.1">
    <property type="nucleotide sequence ID" value="NZ_BMHW01000005.1"/>
</dbReference>
<protein>
    <submittedName>
        <fullName evidence="2">Uncharacterized protein</fullName>
    </submittedName>
</protein>
<evidence type="ECO:0000313" key="2">
    <source>
        <dbReference type="EMBL" id="MBB6164703.1"/>
    </source>
</evidence>
<sequence length="89" mass="9863">MRYKAKLGDVSLFENEKAGHDSAPDHRGYFIAHRDIRAGEKVELALWAGKPNSSRSFGGRLSDAQKDAASTRPDPLDLFGNPVPARDRR</sequence>